<dbReference type="Proteomes" id="UP000077752">
    <property type="component" value="Unassembled WGS sequence"/>
</dbReference>
<proteinExistence type="predicted"/>
<dbReference type="AlphaFoldDB" id="A0A177SNT2"/>
<evidence type="ECO:0000313" key="2">
    <source>
        <dbReference type="Proteomes" id="UP000077752"/>
    </source>
</evidence>
<name>A0A177SNT2_PSEPU</name>
<reference evidence="1 2" key="1">
    <citation type="submission" date="2016-03" db="EMBL/GenBank/DDBJ databases">
        <title>Draft Genome Assembly of Pseudomonas putida strain CBF10-2.</title>
        <authorList>
            <person name="Iyer R.S."/>
            <person name="Damania A."/>
        </authorList>
    </citation>
    <scope>NUCLEOTIDE SEQUENCE [LARGE SCALE GENOMIC DNA]</scope>
    <source>
        <strain evidence="1 2">CBF10-2</strain>
    </source>
</reference>
<organism evidence="1 2">
    <name type="scientific">Pseudomonas putida</name>
    <name type="common">Arthrobacter siderocapsulatus</name>
    <dbReference type="NCBI Taxonomy" id="303"/>
    <lineage>
        <taxon>Bacteria</taxon>
        <taxon>Pseudomonadati</taxon>
        <taxon>Pseudomonadota</taxon>
        <taxon>Gammaproteobacteria</taxon>
        <taxon>Pseudomonadales</taxon>
        <taxon>Pseudomonadaceae</taxon>
        <taxon>Pseudomonas</taxon>
    </lineage>
</organism>
<gene>
    <name evidence="1" type="ORF">AYO28_17105</name>
</gene>
<dbReference type="EMBL" id="LUCV01000016">
    <property type="protein sequence ID" value="OAI92708.1"/>
    <property type="molecule type" value="Genomic_DNA"/>
</dbReference>
<protein>
    <submittedName>
        <fullName evidence="1">Uncharacterized protein</fullName>
    </submittedName>
</protein>
<evidence type="ECO:0000313" key="1">
    <source>
        <dbReference type="EMBL" id="OAI92708.1"/>
    </source>
</evidence>
<comment type="caution">
    <text evidence="1">The sequence shown here is derived from an EMBL/GenBank/DDBJ whole genome shotgun (WGS) entry which is preliminary data.</text>
</comment>
<accession>A0A177SNT2</accession>
<sequence length="95" mass="10210">MWVPGGVACDGHRFGDFEKGSLAGFAVVSQGLIAGKPAPTGIANLWEPALPAMGPAQAMRLSGRASRWQRQLPQGQGQTQILRLARNLWELACQR</sequence>